<evidence type="ECO:0008006" key="3">
    <source>
        <dbReference type="Google" id="ProtNLM"/>
    </source>
</evidence>
<accession>A0A510JIV3</accession>
<dbReference type="Proteomes" id="UP000321892">
    <property type="component" value="Chromosome"/>
</dbReference>
<dbReference type="EMBL" id="AP019823">
    <property type="protein sequence ID" value="BBM39214.1"/>
    <property type="molecule type" value="Genomic_DNA"/>
</dbReference>
<dbReference type="RefSeq" id="WP_051254526.1">
    <property type="nucleotide sequence ID" value="NZ_AP019823.1"/>
</dbReference>
<organism evidence="1 2">
    <name type="scientific">Leptotrichia hofstadii</name>
    <dbReference type="NCBI Taxonomy" id="157688"/>
    <lineage>
        <taxon>Bacteria</taxon>
        <taxon>Fusobacteriati</taxon>
        <taxon>Fusobacteriota</taxon>
        <taxon>Fusobacteriia</taxon>
        <taxon>Fusobacteriales</taxon>
        <taxon>Leptotrichiaceae</taxon>
        <taxon>Leptotrichia</taxon>
    </lineage>
</organism>
<proteinExistence type="predicted"/>
<evidence type="ECO:0000313" key="1">
    <source>
        <dbReference type="EMBL" id="BBM39214.1"/>
    </source>
</evidence>
<sequence length="98" mass="12132">MSKEYLEITEQLELFKKRGMIVENEEKALEKLVFINYYKLKEASLPFFFENKYIENTRFEDIVFRFYEDRNLRLYKTDMRILKQIGFKDIENVKNLKI</sequence>
<dbReference type="AlphaFoldDB" id="A0A510JIV3"/>
<name>A0A510JIV3_9FUSO</name>
<protein>
    <recommendedName>
        <fullName evidence="3">Abi-like protein</fullName>
    </recommendedName>
</protein>
<keyword evidence="2" id="KW-1185">Reference proteome</keyword>
<evidence type="ECO:0000313" key="2">
    <source>
        <dbReference type="Proteomes" id="UP000321892"/>
    </source>
</evidence>
<dbReference type="KEGG" id="lhf:JCM16775_1925"/>
<gene>
    <name evidence="1" type="ORF">JCM16775_1925</name>
</gene>
<reference evidence="1 2" key="1">
    <citation type="submission" date="2019-07" db="EMBL/GenBank/DDBJ databases">
        <title>Complete Genome Sequence of Leptotrichia hofstadii Strain JCM16775.</title>
        <authorList>
            <person name="Watanabe S."/>
            <person name="Cui L."/>
        </authorList>
    </citation>
    <scope>NUCLEOTIDE SEQUENCE [LARGE SCALE GENOMIC DNA]</scope>
    <source>
        <strain evidence="1 2">JCM16775</strain>
    </source>
</reference>